<dbReference type="OrthoDB" id="3341476at2759"/>
<keyword evidence="4" id="KW-1185">Reference proteome</keyword>
<dbReference type="Proteomes" id="UP000008782">
    <property type="component" value="Unassembled WGS sequence"/>
</dbReference>
<keyword evidence="2" id="KW-0496">Mitochondrion</keyword>
<evidence type="ECO:0000256" key="1">
    <source>
        <dbReference type="ARBA" id="ARBA00004173"/>
    </source>
</evidence>
<evidence type="ECO:0000313" key="3">
    <source>
        <dbReference type="EMBL" id="EFQ27453.1"/>
    </source>
</evidence>
<evidence type="ECO:0000256" key="2">
    <source>
        <dbReference type="ARBA" id="ARBA00023128"/>
    </source>
</evidence>
<name>E3Q8T9_COLGM</name>
<accession>E3Q8T9</accession>
<dbReference type="Gene3D" id="3.30.70.270">
    <property type="match status" value="1"/>
</dbReference>
<dbReference type="RefSeq" id="XP_008091473.1">
    <property type="nucleotide sequence ID" value="XM_008093282.1"/>
</dbReference>
<dbReference type="STRING" id="645133.E3Q8T9"/>
<dbReference type="VEuPathDB" id="FungiDB:GLRG_01948"/>
<dbReference type="InterPro" id="IPR043128">
    <property type="entry name" value="Rev_trsase/Diguanyl_cyclase"/>
</dbReference>
<dbReference type="EMBL" id="GG697337">
    <property type="protein sequence ID" value="EFQ27453.1"/>
    <property type="molecule type" value="Genomic_DNA"/>
</dbReference>
<dbReference type="GO" id="GO:0005739">
    <property type="term" value="C:mitochondrion"/>
    <property type="evidence" value="ECO:0007669"/>
    <property type="project" value="UniProtKB-SubCell"/>
</dbReference>
<dbReference type="AlphaFoldDB" id="E3Q8T9"/>
<dbReference type="eggNOG" id="KOG0017">
    <property type="taxonomic scope" value="Eukaryota"/>
</dbReference>
<comment type="subcellular location">
    <subcellularLocation>
        <location evidence="1">Mitochondrion</location>
    </subcellularLocation>
</comment>
<dbReference type="HOGENOM" id="CLU_1815658_0_0_1"/>
<dbReference type="Gene3D" id="3.10.10.10">
    <property type="entry name" value="HIV Type 1 Reverse Transcriptase, subunit A, domain 1"/>
    <property type="match status" value="1"/>
</dbReference>
<organism evidence="4">
    <name type="scientific">Colletotrichum graminicola (strain M1.001 / M2 / FGSC 10212)</name>
    <name type="common">Maize anthracnose fungus</name>
    <name type="synonym">Glomerella graminicola</name>
    <dbReference type="NCBI Taxonomy" id="645133"/>
    <lineage>
        <taxon>Eukaryota</taxon>
        <taxon>Fungi</taxon>
        <taxon>Dikarya</taxon>
        <taxon>Ascomycota</taxon>
        <taxon>Pezizomycotina</taxon>
        <taxon>Sordariomycetes</taxon>
        <taxon>Hypocreomycetidae</taxon>
        <taxon>Glomerellales</taxon>
        <taxon>Glomerellaceae</taxon>
        <taxon>Colletotrichum</taxon>
        <taxon>Colletotrichum graminicola species complex</taxon>
    </lineage>
</organism>
<dbReference type="InterPro" id="IPR043502">
    <property type="entry name" value="DNA/RNA_pol_sf"/>
</dbReference>
<dbReference type="GeneID" id="24407313"/>
<reference evidence="4" key="1">
    <citation type="journal article" date="2012" name="Nat. Genet.">
        <title>Lifestyle transitions in plant pathogenic Colletotrichum fungi deciphered by genome and transcriptome analyses.</title>
        <authorList>
            <person name="O'Connell R.J."/>
            <person name="Thon M.R."/>
            <person name="Hacquard S."/>
            <person name="Amyotte S.G."/>
            <person name="Kleemann J."/>
            <person name="Torres M.F."/>
            <person name="Damm U."/>
            <person name="Buiate E.A."/>
            <person name="Epstein L."/>
            <person name="Alkan N."/>
            <person name="Altmueller J."/>
            <person name="Alvarado-Balderrama L."/>
            <person name="Bauser C.A."/>
            <person name="Becker C."/>
            <person name="Birren B.W."/>
            <person name="Chen Z."/>
            <person name="Choi J."/>
            <person name="Crouch J.A."/>
            <person name="Duvick J.P."/>
            <person name="Farman M.A."/>
            <person name="Gan P."/>
            <person name="Heiman D."/>
            <person name="Henrissat B."/>
            <person name="Howard R.J."/>
            <person name="Kabbage M."/>
            <person name="Koch C."/>
            <person name="Kracher B."/>
            <person name="Kubo Y."/>
            <person name="Law A.D."/>
            <person name="Lebrun M.-H."/>
            <person name="Lee Y.-H."/>
            <person name="Miyara I."/>
            <person name="Moore N."/>
            <person name="Neumann U."/>
            <person name="Nordstroem K."/>
            <person name="Panaccione D.G."/>
            <person name="Panstruga R."/>
            <person name="Place M."/>
            <person name="Proctor R.H."/>
            <person name="Prusky D."/>
            <person name="Rech G."/>
            <person name="Reinhardt R."/>
            <person name="Rollins J.A."/>
            <person name="Rounsley S."/>
            <person name="Schardl C.L."/>
            <person name="Schwartz D.C."/>
            <person name="Shenoy N."/>
            <person name="Shirasu K."/>
            <person name="Sikhakolli U.R."/>
            <person name="Stueber K."/>
            <person name="Sukno S.A."/>
            <person name="Sweigard J.A."/>
            <person name="Takano Y."/>
            <person name="Takahara H."/>
            <person name="Trail F."/>
            <person name="van der Does H.C."/>
            <person name="Voll L.M."/>
            <person name="Will I."/>
            <person name="Young S."/>
            <person name="Zeng Q."/>
            <person name="Zhang J."/>
            <person name="Zhou S."/>
            <person name="Dickman M.B."/>
            <person name="Schulze-Lefert P."/>
            <person name="Ver Loren van Themaat E."/>
            <person name="Ma L.-J."/>
            <person name="Vaillancourt L.J."/>
        </authorList>
    </citation>
    <scope>NUCLEOTIDE SEQUENCE [LARGE SCALE GENOMIC DNA]</scope>
    <source>
        <strain evidence="4">M1.001 / M2 / FGSC 10212</strain>
    </source>
</reference>
<evidence type="ECO:0000313" key="4">
    <source>
        <dbReference type="Proteomes" id="UP000008782"/>
    </source>
</evidence>
<sequence length="142" mass="16079">MDKLKVADKAYPTRHPVPISSPVFVVAKDGKLDEHNGRMVMDIRPVNINAITDFYPMKTMDNIIAKAADATHISTFDAMAFFYQWKVHPSQWAFTVTTEGQYTFRVPIMGYKNSIPYVQRQMDSTLRGTAADGYCHDDEGVI</sequence>
<gene>
    <name evidence="3" type="ORF">GLRG_01948</name>
</gene>
<proteinExistence type="predicted"/>
<dbReference type="SUPFAM" id="SSF56672">
    <property type="entry name" value="DNA/RNA polymerases"/>
    <property type="match status" value="1"/>
</dbReference>
<evidence type="ECO:0008006" key="5">
    <source>
        <dbReference type="Google" id="ProtNLM"/>
    </source>
</evidence>
<protein>
    <recommendedName>
        <fullName evidence="5">Reverse transcriptase domain-containing protein</fullName>
    </recommendedName>
</protein>